<dbReference type="Proteomes" id="UP001642540">
    <property type="component" value="Unassembled WGS sequence"/>
</dbReference>
<dbReference type="EMBL" id="CAXLJM020000065">
    <property type="protein sequence ID" value="CAL8121390.1"/>
    <property type="molecule type" value="Genomic_DNA"/>
</dbReference>
<proteinExistence type="predicted"/>
<evidence type="ECO:0000313" key="2">
    <source>
        <dbReference type="Proteomes" id="UP001642540"/>
    </source>
</evidence>
<accession>A0ABP1RDI0</accession>
<keyword evidence="2" id="KW-1185">Reference proteome</keyword>
<gene>
    <name evidence="1" type="ORF">ODALV1_LOCUS19362</name>
</gene>
<evidence type="ECO:0000313" key="1">
    <source>
        <dbReference type="EMBL" id="CAL8121390.1"/>
    </source>
</evidence>
<reference evidence="1 2" key="1">
    <citation type="submission" date="2024-08" db="EMBL/GenBank/DDBJ databases">
        <authorList>
            <person name="Cucini C."/>
            <person name="Frati F."/>
        </authorList>
    </citation>
    <scope>NUCLEOTIDE SEQUENCE [LARGE SCALE GENOMIC DNA]</scope>
</reference>
<name>A0ABP1RDI0_9HEXA</name>
<protein>
    <submittedName>
        <fullName evidence="1">Uncharacterized protein</fullName>
    </submittedName>
</protein>
<sequence>MPHHPIFISAQSFMDVKHYRALPLKTNTNNLSLQSYYRKLDTLDSTQAQRIPLTSDALPSILNLNEILTPFASPNCVVNPNNFRNIDFVGGNSPNYPLILWTPELGEVEDTWANMLSWMPKGFYKNGNVSWIGEDLHCNTSNLLRLYEWEFWTSGVCLGIDAFKFSSTSKPWNCQVEIHLYHPNTHDMLNYGYPEIIRANPAAYWENSFLHSFIYFRLPSVKIFVAHESLQYLDTDILSQWMHHVTLSHGDDRPINLLFLYAPVESISKQIGVIRSIKTMISRKKYYTKLNTTSMTNNFYRTHIYFQNSSLNNASLDSLSKLAYPDPMDIFHWHVDNKYRTYKLTESVNYQLSFCDKRLVSMKHFLRLPSNLSQMEKLAKTYAHVWLSIMKNASFTTALKSITPIVCYSLSGERKLEDGKYNSIKMNDDLFLNSTLTGRAIHIPIRNVGTEIC</sequence>
<comment type="caution">
    <text evidence="1">The sequence shown here is derived from an EMBL/GenBank/DDBJ whole genome shotgun (WGS) entry which is preliminary data.</text>
</comment>
<organism evidence="1 2">
    <name type="scientific">Orchesella dallaii</name>
    <dbReference type="NCBI Taxonomy" id="48710"/>
    <lineage>
        <taxon>Eukaryota</taxon>
        <taxon>Metazoa</taxon>
        <taxon>Ecdysozoa</taxon>
        <taxon>Arthropoda</taxon>
        <taxon>Hexapoda</taxon>
        <taxon>Collembola</taxon>
        <taxon>Entomobryomorpha</taxon>
        <taxon>Entomobryoidea</taxon>
        <taxon>Orchesellidae</taxon>
        <taxon>Orchesellinae</taxon>
        <taxon>Orchesella</taxon>
    </lineage>
</organism>